<dbReference type="InterPro" id="IPR041583">
    <property type="entry name" value="TetR_C_31"/>
</dbReference>
<dbReference type="Gene3D" id="1.10.357.10">
    <property type="entry name" value="Tetracycline Repressor, domain 2"/>
    <property type="match status" value="1"/>
</dbReference>
<evidence type="ECO:0000256" key="1">
    <source>
        <dbReference type="ARBA" id="ARBA00023125"/>
    </source>
</evidence>
<protein>
    <submittedName>
        <fullName evidence="4">TetR/AcrR family transcriptional regulator</fullName>
    </submittedName>
</protein>
<dbReference type="RefSeq" id="WP_378556557.1">
    <property type="nucleotide sequence ID" value="NZ_JBHSDL010000005.1"/>
</dbReference>
<feature type="domain" description="HTH tetR-type" evidence="3">
    <location>
        <begin position="19"/>
        <end position="79"/>
    </location>
</feature>
<dbReference type="PROSITE" id="PS50977">
    <property type="entry name" value="HTH_TETR_2"/>
    <property type="match status" value="1"/>
</dbReference>
<accession>A0ABV8VFL6</accession>
<reference evidence="5" key="1">
    <citation type="journal article" date="2019" name="Int. J. Syst. Evol. Microbiol.">
        <title>The Global Catalogue of Microorganisms (GCM) 10K type strain sequencing project: providing services to taxonomists for standard genome sequencing and annotation.</title>
        <authorList>
            <consortium name="The Broad Institute Genomics Platform"/>
            <consortium name="The Broad Institute Genome Sequencing Center for Infectious Disease"/>
            <person name="Wu L."/>
            <person name="Ma J."/>
        </authorList>
    </citation>
    <scope>NUCLEOTIDE SEQUENCE [LARGE SCALE GENOMIC DNA]</scope>
    <source>
        <strain evidence="5">IBRC-M 10490</strain>
    </source>
</reference>
<dbReference type="PANTHER" id="PTHR30055">
    <property type="entry name" value="HTH-TYPE TRANSCRIPTIONAL REGULATOR RUTR"/>
    <property type="match status" value="1"/>
</dbReference>
<sequence length="202" mass="22051">MSAETTDPAKPVRRRRFDPNRRERIARAAIDVIGERGVEGLTHRAVAEAADVPIAGTTYHFKDKEDLLAAALETCVADYAIAMADIAHTGPDMTIETLIDRTAAALVDCFGPQRTITSVQLELYVAAIRRPALRPIADRFTEATRAMYAHFTDADTATLLTDTAQGITLRGMATTTPPGEQEIRQILRRCLPGTVSGDDHIH</sequence>
<evidence type="ECO:0000256" key="2">
    <source>
        <dbReference type="PROSITE-ProRule" id="PRU00335"/>
    </source>
</evidence>
<dbReference type="EMBL" id="JBHSDL010000005">
    <property type="protein sequence ID" value="MFC4373520.1"/>
    <property type="molecule type" value="Genomic_DNA"/>
</dbReference>
<name>A0ABV8VFL6_9NOCA</name>
<proteinExistence type="predicted"/>
<dbReference type="InterPro" id="IPR001647">
    <property type="entry name" value="HTH_TetR"/>
</dbReference>
<feature type="DNA-binding region" description="H-T-H motif" evidence="2">
    <location>
        <begin position="42"/>
        <end position="61"/>
    </location>
</feature>
<dbReference type="PANTHER" id="PTHR30055:SF231">
    <property type="entry name" value="TRANSCRIPTIONAL REGULATORY PROTEIN (PROBABLY DEOR-FAMILY)-RELATED"/>
    <property type="match status" value="1"/>
</dbReference>
<keyword evidence="5" id="KW-1185">Reference proteome</keyword>
<evidence type="ECO:0000313" key="4">
    <source>
        <dbReference type="EMBL" id="MFC4373520.1"/>
    </source>
</evidence>
<dbReference type="SUPFAM" id="SSF46689">
    <property type="entry name" value="Homeodomain-like"/>
    <property type="match status" value="1"/>
</dbReference>
<keyword evidence="1 2" id="KW-0238">DNA-binding</keyword>
<dbReference type="Proteomes" id="UP001595844">
    <property type="component" value="Unassembled WGS sequence"/>
</dbReference>
<comment type="caution">
    <text evidence="4">The sequence shown here is derived from an EMBL/GenBank/DDBJ whole genome shotgun (WGS) entry which is preliminary data.</text>
</comment>
<evidence type="ECO:0000313" key="5">
    <source>
        <dbReference type="Proteomes" id="UP001595844"/>
    </source>
</evidence>
<dbReference type="InterPro" id="IPR050109">
    <property type="entry name" value="HTH-type_TetR-like_transc_reg"/>
</dbReference>
<dbReference type="Pfam" id="PF00440">
    <property type="entry name" value="TetR_N"/>
    <property type="match status" value="1"/>
</dbReference>
<dbReference type="Pfam" id="PF17940">
    <property type="entry name" value="TetR_C_31"/>
    <property type="match status" value="1"/>
</dbReference>
<organism evidence="4 5">
    <name type="scientific">Nocardia halotolerans</name>
    <dbReference type="NCBI Taxonomy" id="1755878"/>
    <lineage>
        <taxon>Bacteria</taxon>
        <taxon>Bacillati</taxon>
        <taxon>Actinomycetota</taxon>
        <taxon>Actinomycetes</taxon>
        <taxon>Mycobacteriales</taxon>
        <taxon>Nocardiaceae</taxon>
        <taxon>Nocardia</taxon>
    </lineage>
</organism>
<gene>
    <name evidence="4" type="ORF">ACFO5K_05355</name>
</gene>
<dbReference type="InterPro" id="IPR009057">
    <property type="entry name" value="Homeodomain-like_sf"/>
</dbReference>
<evidence type="ECO:0000259" key="3">
    <source>
        <dbReference type="PROSITE" id="PS50977"/>
    </source>
</evidence>